<evidence type="ECO:0000313" key="6">
    <source>
        <dbReference type="EMBL" id="TYP81067.1"/>
    </source>
</evidence>
<dbReference type="GO" id="GO:0009055">
    <property type="term" value="F:electron transfer activity"/>
    <property type="evidence" value="ECO:0007669"/>
    <property type="project" value="InterPro"/>
</dbReference>
<organism evidence="5 7">
    <name type="scientific">Nitrosomonas communis</name>
    <dbReference type="NCBI Taxonomy" id="44574"/>
    <lineage>
        <taxon>Bacteria</taxon>
        <taxon>Pseudomonadati</taxon>
        <taxon>Pseudomonadota</taxon>
        <taxon>Betaproteobacteria</taxon>
        <taxon>Nitrosomonadales</taxon>
        <taxon>Nitrosomonadaceae</taxon>
        <taxon>Nitrosomonas</taxon>
    </lineage>
</organism>
<dbReference type="SUPFAM" id="SSF46626">
    <property type="entry name" value="Cytochrome c"/>
    <property type="match status" value="1"/>
</dbReference>
<reference evidence="6 8" key="3">
    <citation type="submission" date="2019-07" db="EMBL/GenBank/DDBJ databases">
        <title>Active sludge and wastewater microbial communities from Klosterneuburg, Austria.</title>
        <authorList>
            <person name="Wagner M."/>
        </authorList>
    </citation>
    <scope>NUCLEOTIDE SEQUENCE [LARGE SCALE GENOMIC DNA]</scope>
    <source>
        <strain evidence="6 8">Nm2</strain>
    </source>
</reference>
<evidence type="ECO:0000313" key="8">
    <source>
        <dbReference type="Proteomes" id="UP000324176"/>
    </source>
</evidence>
<dbReference type="AlphaFoldDB" id="A0A0F7KG07"/>
<dbReference type="OrthoDB" id="9757546at2"/>
<evidence type="ECO:0000256" key="3">
    <source>
        <dbReference type="ARBA" id="ARBA00023004"/>
    </source>
</evidence>
<dbReference type="GO" id="GO:0046872">
    <property type="term" value="F:metal ion binding"/>
    <property type="evidence" value="ECO:0007669"/>
    <property type="project" value="UniProtKB-KW"/>
</dbReference>
<dbReference type="KEGG" id="nco:AAW31_08170"/>
<evidence type="ECO:0000313" key="5">
    <source>
        <dbReference type="EMBL" id="AKH37787.1"/>
    </source>
</evidence>
<keyword evidence="2" id="KW-0479">Metal-binding</keyword>
<sequence>MKKTRLGGAVVVFGFMLVIFFPAINHAWSAQEEKLSAGFAWKDGAEIYAKICAYCHETQVGPSIRNRELPINYIRTIVRNGNRAMPAFRSSEIDDESLTKLSDFISKTEAQH</sequence>
<dbReference type="Pfam" id="PF13442">
    <property type="entry name" value="Cytochrome_CBB3"/>
    <property type="match status" value="1"/>
</dbReference>
<dbReference type="InterPro" id="IPR036909">
    <property type="entry name" value="Cyt_c-like_dom_sf"/>
</dbReference>
<feature type="domain" description="Cytochrome c" evidence="4">
    <location>
        <begin position="40"/>
        <end position="105"/>
    </location>
</feature>
<protein>
    <submittedName>
        <fullName evidence="5 6">Cytochrome C</fullName>
    </submittedName>
</protein>
<keyword evidence="1" id="KW-0349">Heme</keyword>
<evidence type="ECO:0000313" key="7">
    <source>
        <dbReference type="Proteomes" id="UP000034156"/>
    </source>
</evidence>
<keyword evidence="3" id="KW-0408">Iron</keyword>
<keyword evidence="7" id="KW-1185">Reference proteome</keyword>
<reference evidence="5 7" key="2">
    <citation type="journal article" date="2016" name="Genome Announc.">
        <title>Genome Sequence of Nitrosomonas communis Strain Nm2, a Mesophilic Ammonia-Oxidizing Bacterium Isolated from Mediterranean Soil.</title>
        <authorList>
            <person name="Kozlowski J.A."/>
            <person name="Kits K.D."/>
            <person name="Stein L.Y."/>
        </authorList>
    </citation>
    <scope>NUCLEOTIDE SEQUENCE [LARGE SCALE GENOMIC DNA]</scope>
    <source>
        <strain evidence="5 7">Nm2</strain>
    </source>
</reference>
<dbReference type="EMBL" id="CP011451">
    <property type="protein sequence ID" value="AKH37787.1"/>
    <property type="molecule type" value="Genomic_DNA"/>
</dbReference>
<evidence type="ECO:0000259" key="4">
    <source>
        <dbReference type="Pfam" id="PF13442"/>
    </source>
</evidence>
<proteinExistence type="predicted"/>
<dbReference type="RefSeq" id="WP_046849859.1">
    <property type="nucleotide sequence ID" value="NZ_CBDIPD010000164.1"/>
</dbReference>
<accession>A0A0F7KG07</accession>
<dbReference type="InterPro" id="IPR009056">
    <property type="entry name" value="Cyt_c-like_dom"/>
</dbReference>
<evidence type="ECO:0000256" key="2">
    <source>
        <dbReference type="ARBA" id="ARBA00022723"/>
    </source>
</evidence>
<dbReference type="Gene3D" id="1.10.760.10">
    <property type="entry name" value="Cytochrome c-like domain"/>
    <property type="match status" value="1"/>
</dbReference>
<evidence type="ECO:0000256" key="1">
    <source>
        <dbReference type="ARBA" id="ARBA00022617"/>
    </source>
</evidence>
<gene>
    <name evidence="5" type="ORF">AAW31_08170</name>
    <name evidence="6" type="ORF">BCL69_10544</name>
</gene>
<dbReference type="Proteomes" id="UP000324176">
    <property type="component" value="Unassembled WGS sequence"/>
</dbReference>
<dbReference type="PATRIC" id="fig|44574.3.peg.1998"/>
<dbReference type="Proteomes" id="UP000034156">
    <property type="component" value="Chromosome"/>
</dbReference>
<dbReference type="EMBL" id="VNHT01000054">
    <property type="protein sequence ID" value="TYP81067.1"/>
    <property type="molecule type" value="Genomic_DNA"/>
</dbReference>
<name>A0A0F7KG07_9PROT</name>
<reference evidence="7" key="1">
    <citation type="submission" date="2015-05" db="EMBL/GenBank/DDBJ databases">
        <title>Draft genome of Nitrosomonas communis strain Nm2.</title>
        <authorList>
            <person name="Kozlowski J.A."/>
            <person name="Kits K.D."/>
            <person name="Stein L.Y."/>
        </authorList>
    </citation>
    <scope>NUCLEOTIDE SEQUENCE [LARGE SCALE GENOMIC DNA]</scope>
    <source>
        <strain evidence="7">Nm2</strain>
    </source>
</reference>
<dbReference type="GO" id="GO:0020037">
    <property type="term" value="F:heme binding"/>
    <property type="evidence" value="ECO:0007669"/>
    <property type="project" value="InterPro"/>
</dbReference>